<comment type="catalytic activity">
    <reaction evidence="1">
        <text>ATP = 3',5'-cyclic AMP + diphosphate</text>
        <dbReference type="Rhea" id="RHEA:15389"/>
        <dbReference type="ChEBI" id="CHEBI:30616"/>
        <dbReference type="ChEBI" id="CHEBI:33019"/>
        <dbReference type="ChEBI" id="CHEBI:58165"/>
        <dbReference type="EC" id="4.6.1.1"/>
    </reaction>
</comment>
<dbReference type="OrthoDB" id="5571448at2"/>
<comment type="subcellular location">
    <subcellularLocation>
        <location evidence="2">Cytoplasm</location>
    </subcellularLocation>
</comment>
<dbReference type="EC" id="4.6.1.1" evidence="4"/>
<organism evidence="15 16">
    <name type="scientific">Vespertiliibacter pulmonis</name>
    <dbReference type="NCBI Taxonomy" id="1443036"/>
    <lineage>
        <taxon>Bacteria</taxon>
        <taxon>Pseudomonadati</taxon>
        <taxon>Pseudomonadota</taxon>
        <taxon>Gammaproteobacteria</taxon>
        <taxon>Pasteurellales</taxon>
        <taxon>Pasteurellaceae</taxon>
        <taxon>Vespertiliibacter</taxon>
    </lineage>
</organism>
<dbReference type="InterPro" id="IPR000274">
    <property type="entry name" value="Adenylate_cyclase_1"/>
</dbReference>
<dbReference type="GO" id="GO:0006171">
    <property type="term" value="P:cAMP biosynthetic process"/>
    <property type="evidence" value="ECO:0007669"/>
    <property type="project" value="UniProtKB-KW"/>
</dbReference>
<keyword evidence="10" id="KW-0456">Lyase</keyword>
<dbReference type="PANTHER" id="PTHR38760:SF1">
    <property type="entry name" value="ADENYLATE CYCLASE"/>
    <property type="match status" value="1"/>
</dbReference>
<name>A0A3N4VG86_9PAST</name>
<evidence type="ECO:0000256" key="3">
    <source>
        <dbReference type="ARBA" id="ARBA00007901"/>
    </source>
</evidence>
<evidence type="ECO:0000256" key="6">
    <source>
        <dbReference type="ARBA" id="ARBA00022490"/>
    </source>
</evidence>
<dbReference type="GO" id="GO:0005524">
    <property type="term" value="F:ATP binding"/>
    <property type="evidence" value="ECO:0007669"/>
    <property type="project" value="UniProtKB-KW"/>
</dbReference>
<keyword evidence="8" id="KW-0067">ATP-binding</keyword>
<evidence type="ECO:0000256" key="13">
    <source>
        <dbReference type="RuleBase" id="RU004184"/>
    </source>
</evidence>
<reference evidence="15 16" key="1">
    <citation type="submission" date="2018-11" db="EMBL/GenBank/DDBJ databases">
        <title>Genomic Encyclopedia of Type Strains, Phase IV (KMG-IV): sequencing the most valuable type-strain genomes for metagenomic binning, comparative biology and taxonomic classification.</title>
        <authorList>
            <person name="Goeker M."/>
        </authorList>
    </citation>
    <scope>NUCLEOTIDE SEQUENCE [LARGE SCALE GENOMIC DNA]</scope>
    <source>
        <strain evidence="15 16">DSM 27238</strain>
    </source>
</reference>
<sequence>MRQLVLGSTGIINSDFRSRLNIAKARVDQLESYRIKRLLNNSSEDFKYVFSLIPVLIHYNSPSLIAFVENAPCGVYDFQLNDIQKNYLDKLVDIDLCTTEQYQFDALYVMGSLGSVTQNALSDIDLWLCYSKKFSVEQRQRLTEKLEKIQAWARSCGVDVHFYLMNPDEFRLGKYHNEVSLENSGSAQYYFLLDEFYRSAIRLAGKRVLWLHILEKESAYNRIIEKAVAENQLNLDEWIDFGDFSKLHLGEYFGASLWQLYKGIRNPYKSAIKILLLESYAETYPETDLISRQFKQILLSNETVNYHFDPYLAMLEKVTLYLEKRKEFKRLECLRYCFYVKAMDQQIDEWKCNELRQLALSWGWKAHDFELLDNKKYWKAKQAMQQQKMLVDHLLRSYRNLINFARKFHINPSIMPQDTDILMRHLYSVFEVFSGKVELINEKIAKDLSEEEVTFIEVSEKSSTKAGWYLVNHAPLSTYDSNRRYVKYHKSLNKLVAWAYFNGIVTVNTYLHIVSQTVSLNRLRQFITDLRLSFPLKAPKMLAEDLYHPNEIRHLIIAINLTQDPTKKLAVKQTLSQIDLFNLSSSKQGIIGSISLIYRNMWNEIVTKHFDGNDSILKALKLISNKIYRSSAPPESVNVFCYSSQLRTELQKFVMGLVNRCITVQTGVIVDKQPQTFKLAGRKWQFVFNQKVELQEIKSEKTWGNIRPEVSQIPPVIHHFASEGFLQFFFEDNLDSSFNVYVLDKQNNMEIYLNNLGQKEDKIKQIGSLHAQSDTNQTGDQFETFNYPQFYQLIQNDKDVLIVPFKSKQYRDYIQHLEI</sequence>
<feature type="domain" description="Adenylate cyclase class-I N-terminal" evidence="14">
    <location>
        <begin position="21"/>
        <end position="210"/>
    </location>
</feature>
<dbReference type="PIRSF" id="PIRSF001444">
    <property type="entry name" value="Adenylate_cycl"/>
    <property type="match status" value="1"/>
</dbReference>
<keyword evidence="7" id="KW-0547">Nucleotide-binding</keyword>
<dbReference type="InterPro" id="IPR043519">
    <property type="entry name" value="NT_sf"/>
</dbReference>
<dbReference type="GO" id="GO:0004016">
    <property type="term" value="F:adenylate cyclase activity"/>
    <property type="evidence" value="ECO:0007669"/>
    <property type="project" value="UniProtKB-EC"/>
</dbReference>
<evidence type="ECO:0000256" key="5">
    <source>
        <dbReference type="ARBA" id="ARBA00021420"/>
    </source>
</evidence>
<evidence type="ECO:0000256" key="12">
    <source>
        <dbReference type="ARBA" id="ARBA00032637"/>
    </source>
</evidence>
<dbReference type="GO" id="GO:0005737">
    <property type="term" value="C:cytoplasm"/>
    <property type="evidence" value="ECO:0007669"/>
    <property type="project" value="UniProtKB-SubCell"/>
</dbReference>
<evidence type="ECO:0000256" key="10">
    <source>
        <dbReference type="ARBA" id="ARBA00023239"/>
    </source>
</evidence>
<evidence type="ECO:0000256" key="1">
    <source>
        <dbReference type="ARBA" id="ARBA00001593"/>
    </source>
</evidence>
<evidence type="ECO:0000256" key="9">
    <source>
        <dbReference type="ARBA" id="ARBA00022998"/>
    </source>
</evidence>
<dbReference type="RefSeq" id="WP_124211803.1">
    <property type="nucleotide sequence ID" value="NZ_CP016615.1"/>
</dbReference>
<evidence type="ECO:0000256" key="4">
    <source>
        <dbReference type="ARBA" id="ARBA00012201"/>
    </source>
</evidence>
<dbReference type="EMBL" id="RKQP01000008">
    <property type="protein sequence ID" value="RPE80733.1"/>
    <property type="molecule type" value="Genomic_DNA"/>
</dbReference>
<dbReference type="PROSITE" id="PS01092">
    <property type="entry name" value="ADENYLATE_CYCLASE_1_1"/>
    <property type="match status" value="1"/>
</dbReference>
<evidence type="ECO:0000313" key="16">
    <source>
        <dbReference type="Proteomes" id="UP000281691"/>
    </source>
</evidence>
<comment type="similarity">
    <text evidence="3 13">Belongs to the adenylyl cyclase class-1 family.</text>
</comment>
<evidence type="ECO:0000256" key="8">
    <source>
        <dbReference type="ARBA" id="ARBA00022840"/>
    </source>
</evidence>
<dbReference type="Pfam" id="PF12633">
    <property type="entry name" value="Adenyl_cycl_N"/>
    <property type="match status" value="1"/>
</dbReference>
<dbReference type="PANTHER" id="PTHR38760">
    <property type="entry name" value="ADENYLATE CYCLASE"/>
    <property type="match status" value="1"/>
</dbReference>
<keyword evidence="9" id="KW-0115">cAMP biosynthesis</keyword>
<dbReference type="InterPro" id="IPR024686">
    <property type="entry name" value="Adenylate_cyclase_1_CS"/>
</dbReference>
<keyword evidence="6" id="KW-0963">Cytoplasm</keyword>
<dbReference type="Pfam" id="PF01295">
    <property type="entry name" value="Adenylate_cycl"/>
    <property type="match status" value="1"/>
</dbReference>
<evidence type="ECO:0000256" key="2">
    <source>
        <dbReference type="ARBA" id="ARBA00004496"/>
    </source>
</evidence>
<evidence type="ECO:0000313" key="15">
    <source>
        <dbReference type="EMBL" id="RPE80733.1"/>
    </source>
</evidence>
<dbReference type="InterPro" id="IPR024685">
    <property type="entry name" value="Adenylate_cyclase_1_N"/>
</dbReference>
<dbReference type="Proteomes" id="UP000281691">
    <property type="component" value="Unassembled WGS sequence"/>
</dbReference>
<proteinExistence type="inferred from homology"/>
<dbReference type="SUPFAM" id="SSF81301">
    <property type="entry name" value="Nucleotidyltransferase"/>
    <property type="match status" value="1"/>
</dbReference>
<evidence type="ECO:0000259" key="14">
    <source>
        <dbReference type="Pfam" id="PF12633"/>
    </source>
</evidence>
<evidence type="ECO:0000256" key="7">
    <source>
        <dbReference type="ARBA" id="ARBA00022741"/>
    </source>
</evidence>
<dbReference type="NCBIfam" id="NF006978">
    <property type="entry name" value="PRK09450.1-2"/>
    <property type="match status" value="1"/>
</dbReference>
<protein>
    <recommendedName>
        <fullName evidence="5">Adenylate cyclase</fullName>
        <ecNumber evidence="4">4.6.1.1</ecNumber>
    </recommendedName>
    <alternativeName>
        <fullName evidence="11">ATP pyrophosphate-lyase</fullName>
    </alternativeName>
    <alternativeName>
        <fullName evidence="12">Adenylyl cyclase</fullName>
    </alternativeName>
</protein>
<gene>
    <name evidence="15" type="ORF">EDC46_1692</name>
</gene>
<keyword evidence="16" id="KW-1185">Reference proteome</keyword>
<dbReference type="AlphaFoldDB" id="A0A3N4VG86"/>
<comment type="caution">
    <text evidence="15">The sequence shown here is derived from an EMBL/GenBank/DDBJ whole genome shotgun (WGS) entry which is preliminary data.</text>
</comment>
<accession>A0A3N4VG86</accession>
<evidence type="ECO:0000256" key="11">
    <source>
        <dbReference type="ARBA" id="ARBA00032597"/>
    </source>
</evidence>